<proteinExistence type="predicted"/>
<dbReference type="PROSITE" id="PS50977">
    <property type="entry name" value="HTH_TETR_2"/>
    <property type="match status" value="1"/>
</dbReference>
<evidence type="ECO:0000256" key="1">
    <source>
        <dbReference type="ARBA" id="ARBA00023125"/>
    </source>
</evidence>
<dbReference type="InterPro" id="IPR036271">
    <property type="entry name" value="Tet_transcr_reg_TetR-rel_C_sf"/>
</dbReference>
<reference evidence="5" key="1">
    <citation type="submission" date="2016-08" db="EMBL/GenBank/DDBJ databases">
        <authorList>
            <person name="Varghese N."/>
            <person name="Submissions Spin"/>
        </authorList>
    </citation>
    <scope>NUCLEOTIDE SEQUENCE [LARGE SCALE GENOMIC DNA]</scope>
    <source>
        <strain evidence="5">REICA_082</strain>
    </source>
</reference>
<feature type="domain" description="HTH tetR-type" evidence="3">
    <location>
        <begin position="11"/>
        <end position="71"/>
    </location>
</feature>
<dbReference type="PRINTS" id="PR00455">
    <property type="entry name" value="HTHTETR"/>
</dbReference>
<evidence type="ECO:0000256" key="2">
    <source>
        <dbReference type="PROSITE-ProRule" id="PRU00335"/>
    </source>
</evidence>
<dbReference type="GO" id="GO:0000976">
    <property type="term" value="F:transcription cis-regulatory region binding"/>
    <property type="evidence" value="ECO:0007669"/>
    <property type="project" value="TreeGrafter"/>
</dbReference>
<name>A0A1C4CE84_9ENTR</name>
<protein>
    <submittedName>
        <fullName evidence="4">Transcriptional regulator, TetR family</fullName>
    </submittedName>
</protein>
<dbReference type="AlphaFoldDB" id="A0A1C4CE84"/>
<accession>A0A1C4CE84</accession>
<evidence type="ECO:0000259" key="3">
    <source>
        <dbReference type="PROSITE" id="PS50977"/>
    </source>
</evidence>
<sequence length="192" mass="21760">MNVKTDIPEKRSAKEKIVQTAHELFYQYGIRATGIDKIIECAQVTKVTFYRHFPSKNALILTYLEYRHTLWMDWFNTTMARYMQAGKGNIRALLATLQSWADAPDFRGCAFLNATSEMGEALPDVVQMTRMHKLSVEQALGVHWNCADPARLAASVMAFDGAIMHMQMGRPANDVLAQLSMVLTTLFHDEEV</sequence>
<gene>
    <name evidence="4" type="ORF">GA0061071_107157</name>
</gene>
<evidence type="ECO:0000313" key="4">
    <source>
        <dbReference type="EMBL" id="SCC17415.1"/>
    </source>
</evidence>
<dbReference type="OrthoDB" id="116240at2"/>
<dbReference type="InterPro" id="IPR009057">
    <property type="entry name" value="Homeodomain-like_sf"/>
</dbReference>
<dbReference type="PANTHER" id="PTHR30055">
    <property type="entry name" value="HTH-TYPE TRANSCRIPTIONAL REGULATOR RUTR"/>
    <property type="match status" value="1"/>
</dbReference>
<dbReference type="InterPro" id="IPR001647">
    <property type="entry name" value="HTH_TetR"/>
</dbReference>
<organism evidence="4 5">
    <name type="scientific">Kosakonia oryzendophytica</name>
    <dbReference type="NCBI Taxonomy" id="1005665"/>
    <lineage>
        <taxon>Bacteria</taxon>
        <taxon>Pseudomonadati</taxon>
        <taxon>Pseudomonadota</taxon>
        <taxon>Gammaproteobacteria</taxon>
        <taxon>Enterobacterales</taxon>
        <taxon>Enterobacteriaceae</taxon>
        <taxon>Kosakonia</taxon>
    </lineage>
</organism>
<dbReference type="EMBL" id="FMAY01000007">
    <property type="protein sequence ID" value="SCC17415.1"/>
    <property type="molecule type" value="Genomic_DNA"/>
</dbReference>
<dbReference type="GO" id="GO:0003700">
    <property type="term" value="F:DNA-binding transcription factor activity"/>
    <property type="evidence" value="ECO:0007669"/>
    <property type="project" value="TreeGrafter"/>
</dbReference>
<dbReference type="SUPFAM" id="SSF48498">
    <property type="entry name" value="Tetracyclin repressor-like, C-terminal domain"/>
    <property type="match status" value="1"/>
</dbReference>
<dbReference type="InterPro" id="IPR050109">
    <property type="entry name" value="HTH-type_TetR-like_transc_reg"/>
</dbReference>
<dbReference type="Proteomes" id="UP000198975">
    <property type="component" value="Unassembled WGS sequence"/>
</dbReference>
<evidence type="ECO:0000313" key="5">
    <source>
        <dbReference type="Proteomes" id="UP000198975"/>
    </source>
</evidence>
<dbReference type="Gene3D" id="1.10.357.10">
    <property type="entry name" value="Tetracycline Repressor, domain 2"/>
    <property type="match status" value="1"/>
</dbReference>
<dbReference type="RefSeq" id="WP_088237911.1">
    <property type="nucleotide sequence ID" value="NZ_FMAY01000007.1"/>
</dbReference>
<keyword evidence="5" id="KW-1185">Reference proteome</keyword>
<keyword evidence="1 2" id="KW-0238">DNA-binding</keyword>
<dbReference type="SUPFAM" id="SSF46689">
    <property type="entry name" value="Homeodomain-like"/>
    <property type="match status" value="1"/>
</dbReference>
<feature type="DNA-binding region" description="H-T-H motif" evidence="2">
    <location>
        <begin position="34"/>
        <end position="53"/>
    </location>
</feature>
<dbReference type="PANTHER" id="PTHR30055:SF200">
    <property type="entry name" value="HTH-TYPE TRANSCRIPTIONAL REPRESSOR BDCR"/>
    <property type="match status" value="1"/>
</dbReference>
<dbReference type="Pfam" id="PF00440">
    <property type="entry name" value="TetR_N"/>
    <property type="match status" value="1"/>
</dbReference>